<evidence type="ECO:0000313" key="2">
    <source>
        <dbReference type="EMBL" id="MCM2577919.1"/>
    </source>
</evidence>
<feature type="region of interest" description="Disordered" evidence="1">
    <location>
        <begin position="137"/>
        <end position="320"/>
    </location>
</feature>
<evidence type="ECO:0000256" key="1">
    <source>
        <dbReference type="SAM" id="MobiDB-lite"/>
    </source>
</evidence>
<dbReference type="EMBL" id="JAMQGM010000023">
    <property type="protein sequence ID" value="MCM2577919.1"/>
    <property type="molecule type" value="Genomic_DNA"/>
</dbReference>
<protein>
    <recommendedName>
        <fullName evidence="4">Extensin</fullName>
    </recommendedName>
</protein>
<feature type="compositionally biased region" description="Low complexity" evidence="1">
    <location>
        <begin position="278"/>
        <end position="300"/>
    </location>
</feature>
<organism evidence="2 3">
    <name type="scientific">Streptomyces meridianus</name>
    <dbReference type="NCBI Taxonomy" id="2938945"/>
    <lineage>
        <taxon>Bacteria</taxon>
        <taxon>Bacillati</taxon>
        <taxon>Actinomycetota</taxon>
        <taxon>Actinomycetes</taxon>
        <taxon>Kitasatosporales</taxon>
        <taxon>Streptomycetaceae</taxon>
        <taxon>Streptomyces</taxon>
    </lineage>
</organism>
<comment type="caution">
    <text evidence="2">The sequence shown here is derived from an EMBL/GenBank/DDBJ whole genome shotgun (WGS) entry which is preliminary data.</text>
</comment>
<feature type="compositionally biased region" description="Gly residues" evidence="1">
    <location>
        <begin position="179"/>
        <end position="190"/>
    </location>
</feature>
<evidence type="ECO:0008006" key="4">
    <source>
        <dbReference type="Google" id="ProtNLM"/>
    </source>
</evidence>
<feature type="compositionally biased region" description="Low complexity" evidence="1">
    <location>
        <begin position="74"/>
        <end position="83"/>
    </location>
</feature>
<reference evidence="2" key="1">
    <citation type="journal article" date="2023" name="Int. J. Syst. Evol. Microbiol.">
        <title>Streptomyces meridianus sp. nov. isolated from brackish water of the Tagus estuary in Alcochete, Portugal.</title>
        <authorList>
            <person name="Santos J.D.N."/>
            <person name="Klimek D."/>
            <person name="Calusinska M."/>
            <person name="Lobo Da Cunha A."/>
            <person name="Catita J."/>
            <person name="Goncalves H."/>
            <person name="Gonzalez I."/>
            <person name="Reyes F."/>
            <person name="Lage O.M."/>
        </authorList>
    </citation>
    <scope>NUCLEOTIDE SEQUENCE</scope>
    <source>
        <strain evidence="2">MTZ3.1</strain>
    </source>
</reference>
<sequence length="320" mass="31805">MADNRYSWLDATAAEHLLRGETADALAAVGTADARAREQAVELAATMEAMAELPAVVLAPDGELAGEAEAMRAFRSSRSGQAGARRRSHRAGGGSWPGRPLWAGLGVAFSAALLGGAAIASGALPKPFGEAPAPLPATSVSAVGTPSGTGQVPAASEQPPHGKRHGRSGEHPGHDGSSRRGGAGPSGKSGEQGDGKGAEPQPTASGDSGTVDADVCRKYRDGTLSEEQKRRVEEAAGGPEALDRKCDALLGVAGRRTDDGVGGPENGVSKGTENTTDPAPTIGSAPGPTTAPTSAPTGGTDLSSSVDTLELGSDPLALGS</sequence>
<dbReference type="RefSeq" id="WP_251413437.1">
    <property type="nucleotide sequence ID" value="NZ_JAMQGM010000023.1"/>
</dbReference>
<feature type="region of interest" description="Disordered" evidence="1">
    <location>
        <begin position="74"/>
        <end position="97"/>
    </location>
</feature>
<name>A0ABT0X664_9ACTN</name>
<evidence type="ECO:0000313" key="3">
    <source>
        <dbReference type="Proteomes" id="UP001167160"/>
    </source>
</evidence>
<feature type="compositionally biased region" description="Basic and acidic residues" evidence="1">
    <location>
        <begin position="167"/>
        <end position="178"/>
    </location>
</feature>
<keyword evidence="3" id="KW-1185">Reference proteome</keyword>
<proteinExistence type="predicted"/>
<feature type="compositionally biased region" description="Polar residues" evidence="1">
    <location>
        <begin position="138"/>
        <end position="150"/>
    </location>
</feature>
<accession>A0ABT0X664</accession>
<feature type="compositionally biased region" description="Basic and acidic residues" evidence="1">
    <location>
        <begin position="214"/>
        <end position="234"/>
    </location>
</feature>
<gene>
    <name evidence="2" type="ORF">M1E25_11215</name>
</gene>
<dbReference type="Proteomes" id="UP001167160">
    <property type="component" value="Unassembled WGS sequence"/>
</dbReference>